<dbReference type="OrthoDB" id="2507207at2759"/>
<evidence type="ECO:0000313" key="2">
    <source>
        <dbReference type="EMBL" id="POW06889.1"/>
    </source>
</evidence>
<dbReference type="SUPFAM" id="SSF52540">
    <property type="entry name" value="P-loop containing nucleoside triphosphate hydrolases"/>
    <property type="match status" value="1"/>
</dbReference>
<dbReference type="AlphaFoldDB" id="A0A2S4VBH3"/>
<name>A0A2S4VBH3_9BASI</name>
<dbReference type="Gene3D" id="1.20.920.30">
    <property type="match status" value="1"/>
</dbReference>
<dbReference type="PANTHER" id="PTHR45703:SF36">
    <property type="entry name" value="DYNEIN HEAVY CHAIN, CYTOPLASMIC"/>
    <property type="match status" value="1"/>
</dbReference>
<dbReference type="GO" id="GO:0051959">
    <property type="term" value="F:dynein light intermediate chain binding"/>
    <property type="evidence" value="ECO:0007669"/>
    <property type="project" value="InterPro"/>
</dbReference>
<dbReference type="Gene3D" id="3.40.50.300">
    <property type="entry name" value="P-loop containing nucleotide triphosphate hydrolases"/>
    <property type="match status" value="1"/>
</dbReference>
<dbReference type="Proteomes" id="UP000238274">
    <property type="component" value="Unassembled WGS sequence"/>
</dbReference>
<evidence type="ECO:0000259" key="1">
    <source>
        <dbReference type="Pfam" id="PF22597"/>
    </source>
</evidence>
<dbReference type="GO" id="GO:0030286">
    <property type="term" value="C:dynein complex"/>
    <property type="evidence" value="ECO:0007669"/>
    <property type="project" value="InterPro"/>
</dbReference>
<keyword evidence="3" id="KW-1185">Reference proteome</keyword>
<evidence type="ECO:0000313" key="3">
    <source>
        <dbReference type="Proteomes" id="UP000238274"/>
    </source>
</evidence>
<dbReference type="GO" id="GO:0045505">
    <property type="term" value="F:dynein intermediate chain binding"/>
    <property type="evidence" value="ECO:0007669"/>
    <property type="project" value="InterPro"/>
</dbReference>
<reference evidence="3" key="2">
    <citation type="journal article" date="2018" name="BMC Genomics">
        <title>Genomic insights into host adaptation between the wheat stripe rust pathogen (Puccinia striiformis f. sp. tritici) and the barley stripe rust pathogen (Puccinia striiformis f. sp. hordei).</title>
        <authorList>
            <person name="Xia C."/>
            <person name="Wang M."/>
            <person name="Yin C."/>
            <person name="Cornejo O.E."/>
            <person name="Hulbert S.H."/>
            <person name="Chen X."/>
        </authorList>
    </citation>
    <scope>NUCLEOTIDE SEQUENCE [LARGE SCALE GENOMIC DNA]</scope>
    <source>
        <strain evidence="3">93TX-2</strain>
    </source>
</reference>
<reference evidence="3" key="3">
    <citation type="journal article" date="2018" name="Mol. Plant Microbe Interact.">
        <title>Genome sequence resources for the wheat stripe rust pathogen (Puccinia striiformis f. sp. tritici) and the barley stripe rust pathogen (Puccinia striiformis f. sp. hordei).</title>
        <authorList>
            <person name="Xia C."/>
            <person name="Wang M."/>
            <person name="Yin C."/>
            <person name="Cornejo O.E."/>
            <person name="Hulbert S.H."/>
            <person name="Chen X."/>
        </authorList>
    </citation>
    <scope>NUCLEOTIDE SEQUENCE [LARGE SCALE GENOMIC DNA]</scope>
    <source>
        <strain evidence="3">93TX-2</strain>
    </source>
</reference>
<dbReference type="VEuPathDB" id="FungiDB:PSTT_01833"/>
<feature type="domain" description="Dynein 2 heavy chain 1 cytoplasmic ATPase lid" evidence="1">
    <location>
        <begin position="86"/>
        <end position="115"/>
    </location>
</feature>
<dbReference type="VEuPathDB" id="FungiDB:PSHT_10168"/>
<comment type="caution">
    <text evidence="2">The sequence shown here is derived from an EMBL/GenBank/DDBJ whole genome shotgun (WGS) entry which is preliminary data.</text>
</comment>
<protein>
    <recommendedName>
        <fullName evidence="1">Dynein 2 heavy chain 1 cytoplasmic ATPase lid domain-containing protein</fullName>
    </recommendedName>
</protein>
<organism evidence="2 3">
    <name type="scientific">Puccinia striiformis</name>
    <dbReference type="NCBI Taxonomy" id="27350"/>
    <lineage>
        <taxon>Eukaryota</taxon>
        <taxon>Fungi</taxon>
        <taxon>Dikarya</taxon>
        <taxon>Basidiomycota</taxon>
        <taxon>Pucciniomycotina</taxon>
        <taxon>Pucciniomycetes</taxon>
        <taxon>Pucciniales</taxon>
        <taxon>Pucciniaceae</taxon>
        <taxon>Puccinia</taxon>
    </lineage>
</organism>
<dbReference type="EMBL" id="PKSM01000153">
    <property type="protein sequence ID" value="POW06889.1"/>
    <property type="molecule type" value="Genomic_DNA"/>
</dbReference>
<dbReference type="GO" id="GO:0007018">
    <property type="term" value="P:microtubule-based movement"/>
    <property type="evidence" value="ECO:0007669"/>
    <property type="project" value="InterPro"/>
</dbReference>
<proteinExistence type="predicted"/>
<accession>A0A2S4VBH3</accession>
<dbReference type="InterPro" id="IPR054354">
    <property type="entry name" value="DYNC2H1-like_lid"/>
</dbReference>
<dbReference type="InterPro" id="IPR026983">
    <property type="entry name" value="DHC"/>
</dbReference>
<dbReference type="InterPro" id="IPR027417">
    <property type="entry name" value="P-loop_NTPase"/>
</dbReference>
<gene>
    <name evidence="2" type="ORF">PSHT_10168</name>
</gene>
<sequence>MISFLRQLVEAGGFWRPLDATWIKLDRIQFVGACNPPTDPGLAVLTQKFLRHAPLVMVDYPGEASLNQIYGTFNTAALKVVPNLRETFSLKELIRIWAREALRLFPDRLVSKEEKIWTWDQLHLMAQEHFPNFNSHKDLMEPILFSNWTSKDCISLDKDGVKARLSHF</sequence>
<dbReference type="PANTHER" id="PTHR45703">
    <property type="entry name" value="DYNEIN HEAVY CHAIN"/>
    <property type="match status" value="1"/>
</dbReference>
<dbReference type="Pfam" id="PF22597">
    <property type="entry name" value="DYN_lid"/>
    <property type="match status" value="1"/>
</dbReference>
<reference evidence="2 3" key="1">
    <citation type="submission" date="2017-12" db="EMBL/GenBank/DDBJ databases">
        <title>Gene loss provides genomic basis for host adaptation in cereal stripe rust fungi.</title>
        <authorList>
            <person name="Xia C."/>
        </authorList>
    </citation>
    <scope>NUCLEOTIDE SEQUENCE [LARGE SCALE GENOMIC DNA]</scope>
    <source>
        <strain evidence="2 3">93TX-2</strain>
    </source>
</reference>